<dbReference type="Proteomes" id="UP000029861">
    <property type="component" value="Unassembled WGS sequence"/>
</dbReference>
<evidence type="ECO:0000313" key="1">
    <source>
        <dbReference type="EMBL" id="TLD97031.1"/>
    </source>
</evidence>
<reference evidence="1 2" key="1">
    <citation type="journal article" date="2014" name="Genome Announc.">
        <title>Draft genome sequences of eight enterohepatic helicobacter species isolated from both laboratory and wild rodents.</title>
        <authorList>
            <person name="Sheh A."/>
            <person name="Shen Z."/>
            <person name="Fox J.G."/>
        </authorList>
    </citation>
    <scope>NUCLEOTIDE SEQUENCE [LARGE SCALE GENOMIC DNA]</scope>
    <source>
        <strain evidence="1 2">ATCC 49310</strain>
    </source>
</reference>
<gene>
    <name evidence="1" type="ORF">LS80_007715</name>
</gene>
<comment type="caution">
    <text evidence="1">The sequence shown here is derived from an EMBL/GenBank/DDBJ whole genome shotgun (WGS) entry which is preliminary data.</text>
</comment>
<name>A0A4U8TAY3_9HELI</name>
<protein>
    <submittedName>
        <fullName evidence="1">Uncharacterized protein</fullName>
    </submittedName>
</protein>
<dbReference type="EMBL" id="JRPK02000027">
    <property type="protein sequence ID" value="TLD97031.1"/>
    <property type="molecule type" value="Genomic_DNA"/>
</dbReference>
<dbReference type="AlphaFoldDB" id="A0A4U8TAY3"/>
<evidence type="ECO:0000313" key="2">
    <source>
        <dbReference type="Proteomes" id="UP000029861"/>
    </source>
</evidence>
<organism evidence="1 2">
    <name type="scientific">Helicobacter trogontum</name>
    <dbReference type="NCBI Taxonomy" id="50960"/>
    <lineage>
        <taxon>Bacteria</taxon>
        <taxon>Pseudomonadati</taxon>
        <taxon>Campylobacterota</taxon>
        <taxon>Epsilonproteobacteria</taxon>
        <taxon>Campylobacterales</taxon>
        <taxon>Helicobacteraceae</taxon>
        <taxon>Helicobacter</taxon>
    </lineage>
</organism>
<sequence>MINKFKDMADIADASYALLNEVYKIDEWNKIFGDKQTLGSTFFNKDINTEQNSTYARAIEARFCNEMIIKDDDGKDKQIKSIKDISLQATLSHRTKNFVNRYELVSHIPNTLSGFSATIFYDIKESNTTTNTKEFKKHFEYIIAFRGTESTKEIV</sequence>
<accession>A0A4U8TAY3</accession>
<proteinExistence type="predicted"/>